<dbReference type="Proteomes" id="UP001325680">
    <property type="component" value="Chromosome"/>
</dbReference>
<reference evidence="1 2" key="1">
    <citation type="submission" date="2023-12" db="EMBL/GenBank/DDBJ databases">
        <title>Genome sequencing and assembly of bacterial species from a model synthetic community.</title>
        <authorList>
            <person name="Hogle S.L."/>
        </authorList>
    </citation>
    <scope>NUCLEOTIDE SEQUENCE [LARGE SCALE GENOMIC DNA]</scope>
    <source>
        <strain evidence="1 2">HAMBI_3031</strain>
    </source>
</reference>
<organism evidence="1 2">
    <name type="scientific">Niabella yanshanensis</name>
    <dbReference type="NCBI Taxonomy" id="577386"/>
    <lineage>
        <taxon>Bacteria</taxon>
        <taxon>Pseudomonadati</taxon>
        <taxon>Bacteroidota</taxon>
        <taxon>Chitinophagia</taxon>
        <taxon>Chitinophagales</taxon>
        <taxon>Chitinophagaceae</taxon>
        <taxon>Niabella</taxon>
    </lineage>
</organism>
<protein>
    <submittedName>
        <fullName evidence="1">Uncharacterized protein</fullName>
    </submittedName>
</protein>
<evidence type="ECO:0000313" key="2">
    <source>
        <dbReference type="Proteomes" id="UP001325680"/>
    </source>
</evidence>
<name>A0ABZ0W0N6_9BACT</name>
<dbReference type="EMBL" id="CP139960">
    <property type="protein sequence ID" value="WQD36813.1"/>
    <property type="molecule type" value="Genomic_DNA"/>
</dbReference>
<gene>
    <name evidence="1" type="ORF">U0035_14165</name>
</gene>
<evidence type="ECO:0000313" key="1">
    <source>
        <dbReference type="EMBL" id="WQD36813.1"/>
    </source>
</evidence>
<keyword evidence="2" id="KW-1185">Reference proteome</keyword>
<dbReference type="RefSeq" id="WP_114790419.1">
    <property type="nucleotide sequence ID" value="NZ_CP139960.1"/>
</dbReference>
<proteinExistence type="predicted"/>
<accession>A0ABZ0W0N6</accession>
<sequence length="87" mass="10289">MNFQLNHNLGNWLAGLNGKTVSNIYQVNYNENRKEDHCLPWLCMITFTDHDQFLQIEGDFDGDHIKIDLFEMGVLENRLREYNLTNV</sequence>